<dbReference type="PROSITE" id="PS50041">
    <property type="entry name" value="C_TYPE_LECTIN_2"/>
    <property type="match status" value="1"/>
</dbReference>
<feature type="transmembrane region" description="Helical" evidence="4">
    <location>
        <begin position="79"/>
        <end position="100"/>
    </location>
</feature>
<evidence type="ECO:0000313" key="7">
    <source>
        <dbReference type="Proteomes" id="UP000826234"/>
    </source>
</evidence>
<comment type="subcellular location">
    <subcellularLocation>
        <location evidence="1">Cell membrane</location>
        <topology evidence="1">Single-pass type II membrane protein</topology>
    </subcellularLocation>
    <subcellularLocation>
        <location evidence="2">Secreted</location>
    </subcellularLocation>
</comment>
<keyword evidence="4" id="KW-0472">Membrane</keyword>
<dbReference type="Gene3D" id="3.10.100.10">
    <property type="entry name" value="Mannose-Binding Protein A, subunit A"/>
    <property type="match status" value="1"/>
</dbReference>
<dbReference type="InterPro" id="IPR016187">
    <property type="entry name" value="CTDL_fold"/>
</dbReference>
<dbReference type="EMBL" id="JAIPUX010005290">
    <property type="protein sequence ID" value="KAH0615712.1"/>
    <property type="molecule type" value="Genomic_DNA"/>
</dbReference>
<evidence type="ECO:0000313" key="6">
    <source>
        <dbReference type="EMBL" id="KAH0615712.1"/>
    </source>
</evidence>
<protein>
    <recommendedName>
        <fullName evidence="5">C-type lectin domain-containing protein</fullName>
    </recommendedName>
</protein>
<dbReference type="PANTHER" id="PTHR45710">
    <property type="entry name" value="C-TYPE LECTIN DOMAIN-CONTAINING PROTEIN 180"/>
    <property type="match status" value="1"/>
</dbReference>
<dbReference type="SMART" id="SM00034">
    <property type="entry name" value="CLECT"/>
    <property type="match status" value="1"/>
</dbReference>
<sequence length="267" mass="30882">MMSSSKRTYKTLTLAEKIAVIKELPLLEVVVCIPDTPERFIVQRRNGNNGITEERGVYKKKRVFWQKKKPFLETRQGEITVRVSAVVFFILAVVMFTLYFEVLALAQNLSDEMVSVATENEDVQAEIDKIAKTLSQWTAYNKNLYYFSKDVQSWKDAIAICIQKESNLVSVRWGEEQGYLDQEAHRLKSDFWIGLQRNSSAINGWSWLAEFPTYVVTEFVFQDNNNNSNNKNQGYLLQLKKVAHVSDFIDGAYSYWQVISETVDNEI</sequence>
<keyword evidence="4" id="KW-0812">Transmembrane</keyword>
<dbReference type="Pfam" id="PF00059">
    <property type="entry name" value="Lectin_C"/>
    <property type="match status" value="1"/>
</dbReference>
<dbReference type="InterPro" id="IPR016186">
    <property type="entry name" value="C-type_lectin-like/link_sf"/>
</dbReference>
<gene>
    <name evidence="6" type="ORF">JD844_026055</name>
</gene>
<dbReference type="Proteomes" id="UP000826234">
    <property type="component" value="Unassembled WGS sequence"/>
</dbReference>
<keyword evidence="4" id="KW-1133">Transmembrane helix</keyword>
<evidence type="ECO:0000259" key="5">
    <source>
        <dbReference type="PROSITE" id="PS50041"/>
    </source>
</evidence>
<organism evidence="6 7">
    <name type="scientific">Phrynosoma platyrhinos</name>
    <name type="common">Desert horned lizard</name>
    <dbReference type="NCBI Taxonomy" id="52577"/>
    <lineage>
        <taxon>Eukaryota</taxon>
        <taxon>Metazoa</taxon>
        <taxon>Chordata</taxon>
        <taxon>Craniata</taxon>
        <taxon>Vertebrata</taxon>
        <taxon>Euteleostomi</taxon>
        <taxon>Lepidosauria</taxon>
        <taxon>Squamata</taxon>
        <taxon>Bifurcata</taxon>
        <taxon>Unidentata</taxon>
        <taxon>Episquamata</taxon>
        <taxon>Toxicofera</taxon>
        <taxon>Iguania</taxon>
        <taxon>Phrynosomatidae</taxon>
        <taxon>Phrynosomatinae</taxon>
        <taxon>Phrynosoma</taxon>
    </lineage>
</organism>
<dbReference type="PANTHER" id="PTHR45710:SF26">
    <property type="entry name" value="RH26557P"/>
    <property type="match status" value="1"/>
</dbReference>
<proteinExistence type="predicted"/>
<dbReference type="InterPro" id="IPR050828">
    <property type="entry name" value="C-type_lectin/matrix_domain"/>
</dbReference>
<evidence type="ECO:0000256" key="2">
    <source>
        <dbReference type="ARBA" id="ARBA00004613"/>
    </source>
</evidence>
<accession>A0ABQ7SEF4</accession>
<keyword evidence="3" id="KW-0964">Secreted</keyword>
<evidence type="ECO:0000256" key="1">
    <source>
        <dbReference type="ARBA" id="ARBA00004401"/>
    </source>
</evidence>
<comment type="caution">
    <text evidence="6">The sequence shown here is derived from an EMBL/GenBank/DDBJ whole genome shotgun (WGS) entry which is preliminary data.</text>
</comment>
<dbReference type="SUPFAM" id="SSF56436">
    <property type="entry name" value="C-type lectin-like"/>
    <property type="match status" value="1"/>
</dbReference>
<dbReference type="InterPro" id="IPR001304">
    <property type="entry name" value="C-type_lectin-like"/>
</dbReference>
<evidence type="ECO:0000256" key="3">
    <source>
        <dbReference type="ARBA" id="ARBA00022525"/>
    </source>
</evidence>
<reference evidence="6 7" key="1">
    <citation type="journal article" date="2022" name="Gigascience">
        <title>A chromosome-level genome assembly and annotation of the desert horned lizard, Phrynosoma platyrhinos, provides insight into chromosomal rearrangements among reptiles.</title>
        <authorList>
            <person name="Koochekian N."/>
            <person name="Ascanio A."/>
            <person name="Farleigh K."/>
            <person name="Card D.C."/>
            <person name="Schield D.R."/>
            <person name="Castoe T.A."/>
            <person name="Jezkova T."/>
        </authorList>
    </citation>
    <scope>NUCLEOTIDE SEQUENCE [LARGE SCALE GENOMIC DNA]</scope>
    <source>
        <strain evidence="6">NK-2021</strain>
    </source>
</reference>
<keyword evidence="7" id="KW-1185">Reference proteome</keyword>
<name>A0ABQ7SEF4_PHRPL</name>
<evidence type="ECO:0000256" key="4">
    <source>
        <dbReference type="SAM" id="Phobius"/>
    </source>
</evidence>
<feature type="domain" description="C-type lectin" evidence="5">
    <location>
        <begin position="140"/>
        <end position="207"/>
    </location>
</feature>